<proteinExistence type="predicted"/>
<dbReference type="EMBL" id="RXGB01001332">
    <property type="protein sequence ID" value="TMW99371.1"/>
    <property type="molecule type" value="Genomic_DNA"/>
</dbReference>
<reference evidence="1" key="1">
    <citation type="submission" date="2019-05" db="EMBL/GenBank/DDBJ databases">
        <title>The de novo reference genome and transcriptome assemblies of the wild tomato species Solanum chilense.</title>
        <authorList>
            <person name="Stam R."/>
            <person name="Nosenko T."/>
            <person name="Hoerger A.C."/>
            <person name="Stephan W."/>
            <person name="Seidel M.A."/>
            <person name="Kuhn J.M.M."/>
            <person name="Haberer G."/>
            <person name="Tellier A."/>
        </authorList>
    </citation>
    <scope>NUCLEOTIDE SEQUENCE</scope>
    <source>
        <tissue evidence="1">Mature leaves</tissue>
    </source>
</reference>
<comment type="caution">
    <text evidence="1">The sequence shown here is derived from an EMBL/GenBank/DDBJ whole genome shotgun (WGS) entry which is preliminary data.</text>
</comment>
<organism evidence="1">
    <name type="scientific">Solanum chilense</name>
    <name type="common">Tomato</name>
    <name type="synonym">Lycopersicon chilense</name>
    <dbReference type="NCBI Taxonomy" id="4083"/>
    <lineage>
        <taxon>Eukaryota</taxon>
        <taxon>Viridiplantae</taxon>
        <taxon>Streptophyta</taxon>
        <taxon>Embryophyta</taxon>
        <taxon>Tracheophyta</taxon>
        <taxon>Spermatophyta</taxon>
        <taxon>Magnoliopsida</taxon>
        <taxon>eudicotyledons</taxon>
        <taxon>Gunneridae</taxon>
        <taxon>Pentapetalae</taxon>
        <taxon>asterids</taxon>
        <taxon>lamiids</taxon>
        <taxon>Solanales</taxon>
        <taxon>Solanaceae</taxon>
        <taxon>Solanoideae</taxon>
        <taxon>Solaneae</taxon>
        <taxon>Solanum</taxon>
        <taxon>Solanum subgen. Lycopersicon</taxon>
    </lineage>
</organism>
<protein>
    <submittedName>
        <fullName evidence="1">Uncharacterized protein</fullName>
    </submittedName>
</protein>
<dbReference type="Gene3D" id="3.30.565.10">
    <property type="entry name" value="Histidine kinase-like ATPase, C-terminal domain"/>
    <property type="match status" value="1"/>
</dbReference>
<evidence type="ECO:0000313" key="1">
    <source>
        <dbReference type="EMBL" id="TMW99371.1"/>
    </source>
</evidence>
<name>A0A6N2C2K4_SOLCI</name>
<feature type="non-terminal residue" evidence="1">
    <location>
        <position position="139"/>
    </location>
</feature>
<dbReference type="InterPro" id="IPR036890">
    <property type="entry name" value="HATPase_C_sf"/>
</dbReference>
<gene>
    <name evidence="1" type="ORF">EJD97_002673</name>
</gene>
<sequence length="139" mass="15447">QVWFLPFCSFSYGEDDLICTLASSSHCRCCLVGIPPSSLNKLNASIGAFKLSGYISDKFFLIRLWSLQRCPWNLATSKYCLSDDMHAFPASFGLKGEALGSTSDVSLMEIVTKSHRRPDGYRNFLKGRFCRQDVGATGN</sequence>
<feature type="non-terminal residue" evidence="1">
    <location>
        <position position="1"/>
    </location>
</feature>
<dbReference type="AlphaFoldDB" id="A0A6N2C2K4"/>
<accession>A0A6N2C2K4</accession>